<dbReference type="Gene3D" id="2.60.40.150">
    <property type="entry name" value="C2 domain"/>
    <property type="match status" value="1"/>
</dbReference>
<dbReference type="SUPFAM" id="SSF49562">
    <property type="entry name" value="C2 domain (Calcium/lipid-binding domain, CaLB)"/>
    <property type="match status" value="1"/>
</dbReference>
<evidence type="ECO:0000259" key="4">
    <source>
        <dbReference type="PROSITE" id="PS50004"/>
    </source>
</evidence>
<dbReference type="SMART" id="SM00239">
    <property type="entry name" value="C2"/>
    <property type="match status" value="1"/>
</dbReference>
<dbReference type="Proteomes" id="UP001159042">
    <property type="component" value="Unassembled WGS sequence"/>
</dbReference>
<dbReference type="GO" id="GO:0006887">
    <property type="term" value="P:exocytosis"/>
    <property type="evidence" value="ECO:0007669"/>
    <property type="project" value="UniProtKB-KW"/>
</dbReference>
<dbReference type="PANTHER" id="PTHR45999:SF2">
    <property type="entry name" value="PROTEIN UNC-13 HOMOLOG 4B"/>
    <property type="match status" value="1"/>
</dbReference>
<proteinExistence type="inferred from homology"/>
<accession>A0AAV8VYQ3</accession>
<evidence type="ECO:0000313" key="6">
    <source>
        <dbReference type="Proteomes" id="UP001159042"/>
    </source>
</evidence>
<dbReference type="PANTHER" id="PTHR45999">
    <property type="entry name" value="UNC-13-4A, ISOFORM B"/>
    <property type="match status" value="1"/>
</dbReference>
<evidence type="ECO:0000256" key="3">
    <source>
        <dbReference type="SAM" id="MobiDB-lite"/>
    </source>
</evidence>
<protein>
    <recommendedName>
        <fullName evidence="4">C2 domain-containing protein</fullName>
    </recommendedName>
</protein>
<name>A0AAV8VYQ3_9CUCU</name>
<dbReference type="EMBL" id="JANEYG010000021">
    <property type="protein sequence ID" value="KAJ8919011.1"/>
    <property type="molecule type" value="Genomic_DNA"/>
</dbReference>
<dbReference type="InterPro" id="IPR035892">
    <property type="entry name" value="C2_domain_sf"/>
</dbReference>
<evidence type="ECO:0000256" key="2">
    <source>
        <dbReference type="ARBA" id="ARBA00022483"/>
    </source>
</evidence>
<evidence type="ECO:0000256" key="1">
    <source>
        <dbReference type="ARBA" id="ARBA00005823"/>
    </source>
</evidence>
<comment type="caution">
    <text evidence="5">The sequence shown here is derived from an EMBL/GenBank/DDBJ whole genome shotgun (WGS) entry which is preliminary data.</text>
</comment>
<comment type="similarity">
    <text evidence="1">Belongs to the unc-13 family.</text>
</comment>
<keyword evidence="6" id="KW-1185">Reference proteome</keyword>
<keyword evidence="2" id="KW-0268">Exocytosis</keyword>
<dbReference type="AlphaFoldDB" id="A0AAV8VYQ3"/>
<dbReference type="PRINTS" id="PR00360">
    <property type="entry name" value="C2DOMAIN"/>
</dbReference>
<sequence>MECFKEDHMWRCLYRKLQNQKSADLTNDRIQQVDGGFFEKFGSLFREHAEYAATQEQIEKQRVAEAAAQVIPKDEESDNEAEAAPTGEGDADVSLSSDSEIEGEKEQTELIATAFNMEAWLKKQLIYRNIDELYTEILYEILHNVGCDMSYEVGQIALFSYAQDAFKMSNDKHKYLMEVAEQKEAPELLLNVEVIEAKDLKSKDSNGMSDPFVTLYLTSNNAHRYNTSVKTMTLNPVWEEHFALPIADNVNDDTLCLEVWDFDPAESVKEKLGKIFEVKGVRGMRKLVKEIALTATTGQHENELIGRAKIPLSTIPASGMTMWYSLDKKNKVNRQGVLKIRVSYSSKKNSQVAEQEHRHLLRLVLLHELEMSKVAPHWWCGTFSPHGEQLLTQHIAQSGLSPSEVALCQWCVFSGIHQNHPPQLYTVLKSAREADKTPTNEFRA</sequence>
<dbReference type="InterPro" id="IPR052095">
    <property type="entry name" value="UNC-13_domain"/>
</dbReference>
<dbReference type="InterPro" id="IPR000008">
    <property type="entry name" value="C2_dom"/>
</dbReference>
<feature type="domain" description="C2" evidence="4">
    <location>
        <begin position="171"/>
        <end position="295"/>
    </location>
</feature>
<organism evidence="5 6">
    <name type="scientific">Exocentrus adspersus</name>
    <dbReference type="NCBI Taxonomy" id="1586481"/>
    <lineage>
        <taxon>Eukaryota</taxon>
        <taxon>Metazoa</taxon>
        <taxon>Ecdysozoa</taxon>
        <taxon>Arthropoda</taxon>
        <taxon>Hexapoda</taxon>
        <taxon>Insecta</taxon>
        <taxon>Pterygota</taxon>
        <taxon>Neoptera</taxon>
        <taxon>Endopterygota</taxon>
        <taxon>Coleoptera</taxon>
        <taxon>Polyphaga</taxon>
        <taxon>Cucujiformia</taxon>
        <taxon>Chrysomeloidea</taxon>
        <taxon>Cerambycidae</taxon>
        <taxon>Lamiinae</taxon>
        <taxon>Acanthocinini</taxon>
        <taxon>Exocentrus</taxon>
    </lineage>
</organism>
<dbReference type="PROSITE" id="PS50004">
    <property type="entry name" value="C2"/>
    <property type="match status" value="1"/>
</dbReference>
<feature type="region of interest" description="Disordered" evidence="3">
    <location>
        <begin position="67"/>
        <end position="102"/>
    </location>
</feature>
<dbReference type="GO" id="GO:0099503">
    <property type="term" value="C:secretory vesicle"/>
    <property type="evidence" value="ECO:0007669"/>
    <property type="project" value="TreeGrafter"/>
</dbReference>
<dbReference type="Pfam" id="PF00168">
    <property type="entry name" value="C2"/>
    <property type="match status" value="1"/>
</dbReference>
<reference evidence="5 6" key="1">
    <citation type="journal article" date="2023" name="Insect Mol. Biol.">
        <title>Genome sequencing provides insights into the evolution of gene families encoding plant cell wall-degrading enzymes in longhorned beetles.</title>
        <authorList>
            <person name="Shin N.R."/>
            <person name="Okamura Y."/>
            <person name="Kirsch R."/>
            <person name="Pauchet Y."/>
        </authorList>
    </citation>
    <scope>NUCLEOTIDE SEQUENCE [LARGE SCALE GENOMIC DNA]</scope>
    <source>
        <strain evidence="5">EAD_L_NR</strain>
    </source>
</reference>
<gene>
    <name evidence="5" type="ORF">NQ315_016916</name>
</gene>
<evidence type="ECO:0000313" key="5">
    <source>
        <dbReference type="EMBL" id="KAJ8919011.1"/>
    </source>
</evidence>